<feature type="compositionally biased region" description="Gly residues" evidence="17">
    <location>
        <begin position="166"/>
        <end position="185"/>
    </location>
</feature>
<evidence type="ECO:0000256" key="15">
    <source>
        <dbReference type="ARBA" id="ARBA00023200"/>
    </source>
</evidence>
<dbReference type="GO" id="GO:0016042">
    <property type="term" value="P:lipid catabolic process"/>
    <property type="evidence" value="ECO:0007669"/>
    <property type="project" value="UniProtKB-KW"/>
</dbReference>
<dbReference type="EC" id="3.1.1.4" evidence="6"/>
<evidence type="ECO:0000313" key="20">
    <source>
        <dbReference type="EMBL" id="ADI60258.1"/>
    </source>
</evidence>
<organism evidence="20 21">
    <name type="scientific">Porcine bocavirus 2 pig/ZJD/China/2006</name>
    <dbReference type="NCBI Taxonomy" id="795695"/>
    <lineage>
        <taxon>Viruses</taxon>
        <taxon>Monodnaviria</taxon>
        <taxon>Shotokuvirae</taxon>
        <taxon>Cossaviricota</taxon>
        <taxon>Quintoviricetes</taxon>
        <taxon>Piccovirales</taxon>
        <taxon>Parvoviridae</taxon>
        <taxon>Parvovirinae</taxon>
        <taxon>Bocaparvovirus</taxon>
        <taxon>Bocaparvovirus ungulate2</taxon>
    </lineage>
</organism>
<comment type="catalytic activity">
    <reaction evidence="1">
        <text>a 1,2-diacyl-sn-glycero-3-phosphocholine + H2O = a 1-acyl-sn-glycero-3-phosphocholine + a fatty acid + H(+)</text>
        <dbReference type="Rhea" id="RHEA:15801"/>
        <dbReference type="ChEBI" id="CHEBI:15377"/>
        <dbReference type="ChEBI" id="CHEBI:15378"/>
        <dbReference type="ChEBI" id="CHEBI:28868"/>
        <dbReference type="ChEBI" id="CHEBI:57643"/>
        <dbReference type="ChEBI" id="CHEBI:58168"/>
        <dbReference type="EC" id="3.1.1.4"/>
    </reaction>
</comment>
<dbReference type="GO" id="GO:0039615">
    <property type="term" value="C:T=1 icosahedral viral capsid"/>
    <property type="evidence" value="ECO:0007669"/>
    <property type="project" value="UniProtKB-KW"/>
</dbReference>
<dbReference type="Pfam" id="PF08398">
    <property type="entry name" value="Phospholip_A2_4"/>
    <property type="match status" value="1"/>
</dbReference>
<reference evidence="20 21" key="1">
    <citation type="journal article" date="2010" name="PLoS ONE">
        <title>Identification and nearly full-length genome characterization of novel porcine bocaviruses.</title>
        <authorList>
            <person name="Cheng W.X."/>
            <person name="Li J.S."/>
            <person name="Huang C.P."/>
            <person name="Yao D.P."/>
            <person name="Liu N."/>
            <person name="Cui S.X."/>
            <person name="Jin Y."/>
            <person name="Duan Z.J."/>
        </authorList>
    </citation>
    <scope>NUCLEOTIDE SEQUENCE [LARGE SCALE GENOMIC DNA]</scope>
    <source>
        <strain evidence="20">PBoV2</strain>
    </source>
</reference>
<keyword evidence="15" id="KW-1035">Host cytoplasm</keyword>
<dbReference type="Proteomes" id="UP000155310">
    <property type="component" value="Segment"/>
</dbReference>
<evidence type="ECO:0000259" key="19">
    <source>
        <dbReference type="Pfam" id="PF08398"/>
    </source>
</evidence>
<dbReference type="EMBL" id="HM053694">
    <property type="protein sequence ID" value="ADI60258.1"/>
    <property type="molecule type" value="Genomic_DNA"/>
</dbReference>
<feature type="domain" description="Phospholipase A2-like" evidence="19">
    <location>
        <begin position="10"/>
        <end position="88"/>
    </location>
</feature>
<evidence type="ECO:0000256" key="17">
    <source>
        <dbReference type="SAM" id="MobiDB-lite"/>
    </source>
</evidence>
<dbReference type="GO" id="GO:0004623">
    <property type="term" value="F:phospholipase A2 activity"/>
    <property type="evidence" value="ECO:0007669"/>
    <property type="project" value="UniProtKB-EC"/>
</dbReference>
<keyword evidence="8" id="KW-1140">T=1 icosahedral capsid protein</keyword>
<dbReference type="GO" id="GO:0005198">
    <property type="term" value="F:structural molecule activity"/>
    <property type="evidence" value="ECO:0007669"/>
    <property type="project" value="InterPro"/>
</dbReference>
<evidence type="ECO:0000256" key="5">
    <source>
        <dbReference type="ARBA" id="ARBA00005398"/>
    </source>
</evidence>
<evidence type="ECO:0000256" key="12">
    <source>
        <dbReference type="ARBA" id="ARBA00022844"/>
    </source>
</evidence>
<keyword evidence="12" id="KW-0946">Virion</keyword>
<accession>D7RF57</accession>
<evidence type="ECO:0000256" key="6">
    <source>
        <dbReference type="ARBA" id="ARBA00013278"/>
    </source>
</evidence>
<proteinExistence type="inferred from homology"/>
<dbReference type="InterPro" id="IPR016184">
    <property type="entry name" value="Capsid/spike_ssDNA_virus"/>
</dbReference>
<dbReference type="GO" id="GO:0030430">
    <property type="term" value="C:host cell cytoplasm"/>
    <property type="evidence" value="ECO:0007669"/>
    <property type="project" value="UniProtKB-SubCell"/>
</dbReference>
<evidence type="ECO:0000256" key="8">
    <source>
        <dbReference type="ARBA" id="ARBA00022431"/>
    </source>
</evidence>
<keyword evidence="13" id="KW-0442">Lipid degradation</keyword>
<evidence type="ECO:0000256" key="13">
    <source>
        <dbReference type="ARBA" id="ARBA00022963"/>
    </source>
</evidence>
<dbReference type="SUPFAM" id="SSF88645">
    <property type="entry name" value="ssDNA viruses"/>
    <property type="match status" value="1"/>
</dbReference>
<protein>
    <recommendedName>
        <fullName evidence="7">Minor capsid protein VP1</fullName>
        <ecNumber evidence="6">3.1.1.4</ecNumber>
    </recommendedName>
</protein>
<dbReference type="Pfam" id="PF00740">
    <property type="entry name" value="VP1_2"/>
    <property type="match status" value="2"/>
</dbReference>
<comment type="similarity">
    <text evidence="5">Belongs to the parvoviridae capsid protein family.</text>
</comment>
<dbReference type="InterPro" id="IPR013607">
    <property type="entry name" value="Phospholipase_A2-like"/>
</dbReference>
<evidence type="ECO:0000256" key="3">
    <source>
        <dbReference type="ARBA" id="ARBA00004192"/>
    </source>
</evidence>
<comment type="subcellular location">
    <subcellularLocation>
        <location evidence="3">Host cytoplasm</location>
    </subcellularLocation>
    <subcellularLocation>
        <location evidence="2">Host nucleus</location>
    </subcellularLocation>
    <subcellularLocation>
        <location evidence="4">Virion</location>
    </subcellularLocation>
</comment>
<keyword evidence="10" id="KW-1048">Host nucleus</keyword>
<dbReference type="Gene3D" id="2.170.30.10">
    <property type="entry name" value="Parvovirus coat protein VP1/VP2"/>
    <property type="match status" value="1"/>
</dbReference>
<sequence>MAPTNRKPGGWVLPGHRYLGPFNPIENGEPVNAADAAARRHDLKYDQYLKEGKNPYLYFNKADSDFLEDLESDRSFGGWIGKGVFGLKRAIAPTLDESSGKQNTGGPSAAKKPRVDPQRAQKRKLYFARQAKEAKKQKMSSGGDPSEDTGAGDGEQGGESSAMAGRSGGGAGGGGGGGGGGGSVGFSTGGWEGGTYFSDHTVTTTNTRQWYTGILNGHRYSKLAQATGSNQSTSNPWTGIQTPWAYLNLNCYHCHFSPQDWQRLLNEYKAWRPKKMHVRIYNLQIKQITTLGADTLYQNDLTAGVHIFCDGSHQYPYAQHPWDEGASPELPNEVWKLPQYAYFQYQADLTDHTTVNTAQNVERMLRSNIPLFLLENSNHEVLRTGEMTEFTSTFQSGWVTNDRAYSCPQADFNPLVPSRRYFPTWNSSSNSYSYNRYGPYKKPSNWMPGPGLAYKGATHTNNSPNDARGPIVTTIAPLGTISGGSTPSNEAPNDGENTISADGVKQCGWQTAPVNGACARTDYPTLAFDPSDRSTNNNIPTRNLDIDMTRWYRVHEPVRSATGSSTYYNVDDVWMYPNQAWNSTPICRDNPIWDKVPRTDRNTLLDSSDGTLPMHHPPGNIFIKCAKIPIPTENNTDSYLNIYVTGQVTYTVEWEVQRYQTKNWRPELRTTAGSYNQHEIYKIGENGTYNRANTFNECMPTKCGINRVL</sequence>
<evidence type="ECO:0000313" key="21">
    <source>
        <dbReference type="Proteomes" id="UP000155310"/>
    </source>
</evidence>
<evidence type="ECO:0000256" key="2">
    <source>
        <dbReference type="ARBA" id="ARBA00004147"/>
    </source>
</evidence>
<feature type="region of interest" description="Disordered" evidence="17">
    <location>
        <begin position="96"/>
        <end position="185"/>
    </location>
</feature>
<keyword evidence="11" id="KW-0378">Hydrolase</keyword>
<evidence type="ECO:0000256" key="9">
    <source>
        <dbReference type="ARBA" id="ARBA00022561"/>
    </source>
</evidence>
<dbReference type="GO" id="GO:0042025">
    <property type="term" value="C:host cell nucleus"/>
    <property type="evidence" value="ECO:0007669"/>
    <property type="project" value="UniProtKB-SubCell"/>
</dbReference>
<feature type="domain" description="Coat protein VP1/VP2 Parvovirus" evidence="18">
    <location>
        <begin position="176"/>
        <end position="465"/>
    </location>
</feature>
<feature type="domain" description="Coat protein VP1/VP2 Parvovirus" evidence="18">
    <location>
        <begin position="575"/>
        <end position="672"/>
    </location>
</feature>
<evidence type="ECO:0000256" key="7">
    <source>
        <dbReference type="ARBA" id="ARBA00022267"/>
    </source>
</evidence>
<keyword evidence="9" id="KW-0167">Capsid protein</keyword>
<evidence type="ECO:0000256" key="4">
    <source>
        <dbReference type="ARBA" id="ARBA00004328"/>
    </source>
</evidence>
<evidence type="ECO:0000256" key="10">
    <source>
        <dbReference type="ARBA" id="ARBA00022562"/>
    </source>
</evidence>
<evidence type="ECO:0000256" key="11">
    <source>
        <dbReference type="ARBA" id="ARBA00022801"/>
    </source>
</evidence>
<dbReference type="InterPro" id="IPR036952">
    <property type="entry name" value="VP1/VP2"/>
</dbReference>
<evidence type="ECO:0000259" key="18">
    <source>
        <dbReference type="Pfam" id="PF00740"/>
    </source>
</evidence>
<evidence type="ECO:0000256" key="1">
    <source>
        <dbReference type="ARBA" id="ARBA00001604"/>
    </source>
</evidence>
<evidence type="ECO:0000256" key="16">
    <source>
        <dbReference type="ARBA" id="ARBA00045359"/>
    </source>
</evidence>
<dbReference type="InterPro" id="IPR001403">
    <property type="entry name" value="Parvovirus_coat"/>
</dbReference>
<keyword evidence="14" id="KW-0443">Lipid metabolism</keyword>
<evidence type="ECO:0000256" key="14">
    <source>
        <dbReference type="ARBA" id="ARBA00023098"/>
    </source>
</evidence>
<comment type="function">
    <text evidence="16">Capsid proteins self-assembles to form an icosahedral capsid with a T=1 symmetry, about 26 nm in diameter, and consisting of 60 copies of three size variants of the capsid proteins, VP1, and VP3, which differ by the presence of an N-terminal extension in the minor protein VP1. The capsid has a channel at the 5-fold axis and there are densities extending the 5-fold axis into the interior of the capsid. The capsid encapsulates the genomic ssDNA. Binding to the host receptors also induces capsid rearrangements leading to surface exposure of VP1 N-terminus, specifically its phospholipase A2-like region. The additional N-terminal region of isoform Minor capsid protein VP1, called VP1u, may serve as a lipolytic enzyme to breach the endosomal membrane during entry into host cell and might contribute to virus transport to the nucleus.</text>
</comment>
<feature type="compositionally biased region" description="Polar residues" evidence="17">
    <location>
        <begin position="96"/>
        <end position="106"/>
    </location>
</feature>
<name>D7RF57_9VIRU</name>